<organism evidence="1 2">
    <name type="scientific">Callipepla squamata</name>
    <name type="common">Scaled quail</name>
    <dbReference type="NCBI Taxonomy" id="9009"/>
    <lineage>
        <taxon>Eukaryota</taxon>
        <taxon>Metazoa</taxon>
        <taxon>Chordata</taxon>
        <taxon>Craniata</taxon>
        <taxon>Vertebrata</taxon>
        <taxon>Euteleostomi</taxon>
        <taxon>Archelosauria</taxon>
        <taxon>Archosauria</taxon>
        <taxon>Dinosauria</taxon>
        <taxon>Saurischia</taxon>
        <taxon>Theropoda</taxon>
        <taxon>Coelurosauria</taxon>
        <taxon>Aves</taxon>
        <taxon>Neognathae</taxon>
        <taxon>Galloanserae</taxon>
        <taxon>Galliformes</taxon>
        <taxon>Odontophoridae</taxon>
        <taxon>Callipepla</taxon>
    </lineage>
</organism>
<dbReference type="OrthoDB" id="2104158at2759"/>
<proteinExistence type="predicted"/>
<dbReference type="PANTHER" id="PTHR33487">
    <property type="entry name" value="CILIA- AND FLAGELLA-ASSOCIATED PROTEIN 54"/>
    <property type="match status" value="1"/>
</dbReference>
<dbReference type="STRING" id="9009.A0A226MX94"/>
<dbReference type="PANTHER" id="PTHR33487:SF1">
    <property type="entry name" value="CILIA- AND FLAGELLA-ASSOCIATED PROTEIN 54"/>
    <property type="match status" value="1"/>
</dbReference>
<dbReference type="Proteomes" id="UP000198323">
    <property type="component" value="Unassembled WGS sequence"/>
</dbReference>
<dbReference type="AlphaFoldDB" id="A0A226MX94"/>
<comment type="caution">
    <text evidence="1">The sequence shown here is derived from an EMBL/GenBank/DDBJ whole genome shotgun (WGS) entry which is preliminary data.</text>
</comment>
<name>A0A226MX94_CALSU</name>
<dbReference type="GO" id="GO:0060271">
    <property type="term" value="P:cilium assembly"/>
    <property type="evidence" value="ECO:0007669"/>
    <property type="project" value="TreeGrafter"/>
</dbReference>
<reference evidence="1 2" key="1">
    <citation type="submission" date="2016-07" db="EMBL/GenBank/DDBJ databases">
        <title>Disparate Historic Effective Population Sizes Predicted by Modern Levels of Genome Diversity for the Scaled Quail (Callipepla squamata) and the Northern Bobwhite (Colinus virginianus): Inferences from First and Second Generation Draft Genome Assemblies for Sympatric New World Quail.</title>
        <authorList>
            <person name="Oldeschulte D.L."/>
            <person name="Halley Y.A."/>
            <person name="Bhattarai E.K."/>
            <person name="Brashear W.A."/>
            <person name="Hill J."/>
            <person name="Metz R.P."/>
            <person name="Johnson C.D."/>
            <person name="Rollins D."/>
            <person name="Peterson M.J."/>
            <person name="Bickhart D.M."/>
            <person name="Decker J.E."/>
            <person name="Seabury C.M."/>
        </authorList>
    </citation>
    <scope>NUCLEOTIDE SEQUENCE [LARGE SCALE GENOMIC DNA]</scope>
    <source>
        <strain evidence="1 2">Texas</strain>
        <tissue evidence="1">Leg muscle</tissue>
    </source>
</reference>
<evidence type="ECO:0000313" key="2">
    <source>
        <dbReference type="Proteomes" id="UP000198323"/>
    </source>
</evidence>
<evidence type="ECO:0000313" key="1">
    <source>
        <dbReference type="EMBL" id="OXB59838.1"/>
    </source>
</evidence>
<gene>
    <name evidence="1" type="ORF">ASZ78_012392</name>
</gene>
<protein>
    <submittedName>
        <fullName evidence="1">Uncharacterized protein</fullName>
    </submittedName>
</protein>
<sequence length="104" mass="11551">MTEADSQMESRAANASDKEISIQWYLPSLAKPTNDTETKEMAIRCLSEVRALLSAVPVPTLPLTEIPFDITLQSIATLEDMFDLANGCTITEESLFSWIVSLFH</sequence>
<dbReference type="EMBL" id="MCFN01000367">
    <property type="protein sequence ID" value="OXB59838.1"/>
    <property type="molecule type" value="Genomic_DNA"/>
</dbReference>
<accession>A0A226MX94</accession>
<keyword evidence="2" id="KW-1185">Reference proteome</keyword>